<dbReference type="InterPro" id="IPR002121">
    <property type="entry name" value="HRDC_dom"/>
</dbReference>
<dbReference type="Gene3D" id="1.10.10.160">
    <property type="match status" value="1"/>
</dbReference>
<dbReference type="Pfam" id="PF00580">
    <property type="entry name" value="UvrD-helicase"/>
    <property type="match status" value="1"/>
</dbReference>
<evidence type="ECO:0000256" key="8">
    <source>
        <dbReference type="ARBA" id="ARBA00034617"/>
    </source>
</evidence>
<evidence type="ECO:0000256" key="10">
    <source>
        <dbReference type="ARBA" id="ARBA00048988"/>
    </source>
</evidence>
<feature type="domain" description="HRDC" evidence="13">
    <location>
        <begin position="541"/>
        <end position="616"/>
    </location>
</feature>
<keyword evidence="6" id="KW-0238">DNA-binding</keyword>
<dbReference type="EMBL" id="JBFSHR010000005">
    <property type="protein sequence ID" value="MEX6428746.1"/>
    <property type="molecule type" value="Genomic_DNA"/>
</dbReference>
<comment type="catalytic activity">
    <reaction evidence="8">
        <text>Couples ATP hydrolysis with the unwinding of duplex DNA by translocating in the 3'-5' direction.</text>
        <dbReference type="EC" id="5.6.2.4"/>
    </reaction>
</comment>
<name>A0ABV3XZL8_9ACTN</name>
<dbReference type="InterPro" id="IPR027417">
    <property type="entry name" value="P-loop_NTPase"/>
</dbReference>
<proteinExistence type="inferred from homology"/>
<dbReference type="SUPFAM" id="SSF47819">
    <property type="entry name" value="HRDC-like"/>
    <property type="match status" value="1"/>
</dbReference>
<feature type="domain" description="UvrD-like helicase C-terminal" evidence="15">
    <location>
        <begin position="279"/>
        <end position="543"/>
    </location>
</feature>
<keyword evidence="3 11" id="KW-0378">Hydrolase</keyword>
<evidence type="ECO:0000256" key="4">
    <source>
        <dbReference type="ARBA" id="ARBA00022806"/>
    </source>
</evidence>
<evidence type="ECO:0000313" key="16">
    <source>
        <dbReference type="EMBL" id="MEX6428746.1"/>
    </source>
</evidence>
<keyword evidence="4 11" id="KW-0347">Helicase</keyword>
<evidence type="ECO:0000256" key="7">
    <source>
        <dbReference type="ARBA" id="ARBA00023235"/>
    </source>
</evidence>
<evidence type="ECO:0000259" key="14">
    <source>
        <dbReference type="PROSITE" id="PS51198"/>
    </source>
</evidence>
<dbReference type="InterPro" id="IPR044876">
    <property type="entry name" value="HRDC_dom_sf"/>
</dbReference>
<keyword evidence="5 11" id="KW-0067">ATP-binding</keyword>
<dbReference type="SUPFAM" id="SSF52540">
    <property type="entry name" value="P-loop containing nucleoside triphosphate hydrolases"/>
    <property type="match status" value="1"/>
</dbReference>
<evidence type="ECO:0000256" key="12">
    <source>
        <dbReference type="SAM" id="MobiDB-lite"/>
    </source>
</evidence>
<comment type="catalytic activity">
    <reaction evidence="10">
        <text>ATP + H2O = ADP + phosphate + H(+)</text>
        <dbReference type="Rhea" id="RHEA:13065"/>
        <dbReference type="ChEBI" id="CHEBI:15377"/>
        <dbReference type="ChEBI" id="CHEBI:15378"/>
        <dbReference type="ChEBI" id="CHEBI:30616"/>
        <dbReference type="ChEBI" id="CHEBI:43474"/>
        <dbReference type="ChEBI" id="CHEBI:456216"/>
        <dbReference type="EC" id="5.6.2.4"/>
    </reaction>
</comment>
<dbReference type="InterPro" id="IPR013986">
    <property type="entry name" value="DExx_box_DNA_helicase_dom_sf"/>
</dbReference>
<gene>
    <name evidence="16" type="ORF">AB6A68_02690</name>
</gene>
<dbReference type="GO" id="GO:0004386">
    <property type="term" value="F:helicase activity"/>
    <property type="evidence" value="ECO:0007669"/>
    <property type="project" value="UniProtKB-KW"/>
</dbReference>
<evidence type="ECO:0000256" key="11">
    <source>
        <dbReference type="PROSITE-ProRule" id="PRU00560"/>
    </source>
</evidence>
<dbReference type="GO" id="GO:0016787">
    <property type="term" value="F:hydrolase activity"/>
    <property type="evidence" value="ECO:0007669"/>
    <property type="project" value="UniProtKB-KW"/>
</dbReference>
<dbReference type="RefSeq" id="WP_369084192.1">
    <property type="nucleotide sequence ID" value="NZ_JBFSHR010000005.1"/>
</dbReference>
<keyword evidence="2 11" id="KW-0547">Nucleotide-binding</keyword>
<protein>
    <recommendedName>
        <fullName evidence="9">DNA 3'-5' helicase</fullName>
        <ecNumber evidence="9">5.6.2.4</ecNumber>
    </recommendedName>
</protein>
<dbReference type="InterPro" id="IPR010997">
    <property type="entry name" value="HRDC-like_sf"/>
</dbReference>
<dbReference type="Gene3D" id="1.10.150.80">
    <property type="entry name" value="HRDC domain"/>
    <property type="match status" value="1"/>
</dbReference>
<evidence type="ECO:0000256" key="3">
    <source>
        <dbReference type="ARBA" id="ARBA00022801"/>
    </source>
</evidence>
<organism evidence="16 17">
    <name type="scientific">Ferrimicrobium acidiphilum</name>
    <dbReference type="NCBI Taxonomy" id="121039"/>
    <lineage>
        <taxon>Bacteria</taxon>
        <taxon>Bacillati</taxon>
        <taxon>Actinomycetota</taxon>
        <taxon>Acidimicrobiia</taxon>
        <taxon>Acidimicrobiales</taxon>
        <taxon>Acidimicrobiaceae</taxon>
        <taxon>Ferrimicrobium</taxon>
    </lineage>
</organism>
<evidence type="ECO:0000256" key="2">
    <source>
        <dbReference type="ARBA" id="ARBA00022741"/>
    </source>
</evidence>
<reference evidence="16 17" key="1">
    <citation type="submission" date="2024-07" db="EMBL/GenBank/DDBJ databases">
        <title>Draft Genome Sequence of Ferrimicrobium acidiphilum Strain YE2023, Isolated from a Pulp of Bioleach Reactor.</title>
        <authorList>
            <person name="Elkina Y.A."/>
            <person name="Bulaeva A.G."/>
            <person name="Beletsky A.V."/>
            <person name="Mardanov A.V."/>
        </authorList>
    </citation>
    <scope>NUCLEOTIDE SEQUENCE [LARGE SCALE GENOMIC DNA]</scope>
    <source>
        <strain evidence="16 17">YE2023</strain>
    </source>
</reference>
<sequence length="616" mass="68041">MDAKELLDGLSSEQREAVTCEAPVLIVAAAGSGKTRVVTHRIAYQIASRTVRSTQTVAISFTRAAAWEVSRRLYRLIDGAPPACGTFHSHALGLVRDGLNMLKRSPPRLVGDPHTLIAEATSRLTQARRRAILTEIDRLRALGYSVAELLEHPEAISISNPDELVAIFTAMERAKARQHLMDLTDVLRIATELTARDDGVGEALRLQARWVYIDEFQDVNPLQLRLVQHWMGNDLSGITVVGDPNQAIYGWNGSDPDLMIHLHERIPALTRVTLSTNYRSTAALVHASSPIADSGFVMNVKAHRQGGQAPQLLGADSVQAEAELAAHRIQELHYRGVSYSSMAILARTIRQLGPVEEALRHFDIPHSVLGLTPLASAPAVIDLMRVARAERLSITEICDIVEEALGTSTPQQQTNQRILLEVATELRRQDPTADYVALDDLLRGLQVKGVDSVSVTTFHRAKGLQWHHVHLIGIGDRSYPSRRGLAPSALDEERRLLYVAMTRATDSLVISWSKPSTRPSALLAHLESDEKPATTPSVATSRGAPSMGTRLDRWRVKVAQERRLPAYLVLSDIELRRLSRERPSDQQSLLKLLSTPLLIESPQLIERLMTELTGTQ</sequence>
<evidence type="ECO:0000259" key="13">
    <source>
        <dbReference type="PROSITE" id="PS50967"/>
    </source>
</evidence>
<dbReference type="PROSITE" id="PS51198">
    <property type="entry name" value="UVRD_HELICASE_ATP_BIND"/>
    <property type="match status" value="1"/>
</dbReference>
<dbReference type="InterPro" id="IPR000212">
    <property type="entry name" value="DNA_helicase_UvrD/REP"/>
</dbReference>
<dbReference type="PROSITE" id="PS51217">
    <property type="entry name" value="UVRD_HELICASE_CTER"/>
    <property type="match status" value="1"/>
</dbReference>
<accession>A0ABV3XZL8</accession>
<evidence type="ECO:0000256" key="5">
    <source>
        <dbReference type="ARBA" id="ARBA00022840"/>
    </source>
</evidence>
<dbReference type="InterPro" id="IPR014017">
    <property type="entry name" value="DNA_helicase_UvrD-like_C"/>
</dbReference>
<comment type="similarity">
    <text evidence="1">Belongs to the helicase family. UvrD subfamily.</text>
</comment>
<feature type="region of interest" description="Disordered" evidence="12">
    <location>
        <begin position="527"/>
        <end position="546"/>
    </location>
</feature>
<dbReference type="Pfam" id="PF00570">
    <property type="entry name" value="HRDC"/>
    <property type="match status" value="1"/>
</dbReference>
<dbReference type="CDD" id="cd17932">
    <property type="entry name" value="DEXQc_UvrD"/>
    <property type="match status" value="1"/>
</dbReference>
<dbReference type="InterPro" id="IPR014016">
    <property type="entry name" value="UvrD-like_ATP-bd"/>
</dbReference>
<evidence type="ECO:0000256" key="9">
    <source>
        <dbReference type="ARBA" id="ARBA00034808"/>
    </source>
</evidence>
<dbReference type="Gene3D" id="3.40.50.300">
    <property type="entry name" value="P-loop containing nucleotide triphosphate hydrolases"/>
    <property type="match status" value="3"/>
</dbReference>
<dbReference type="PANTHER" id="PTHR11070">
    <property type="entry name" value="UVRD / RECB / PCRA DNA HELICASE FAMILY MEMBER"/>
    <property type="match status" value="1"/>
</dbReference>
<evidence type="ECO:0000256" key="6">
    <source>
        <dbReference type="ARBA" id="ARBA00023125"/>
    </source>
</evidence>
<evidence type="ECO:0000313" key="17">
    <source>
        <dbReference type="Proteomes" id="UP001560267"/>
    </source>
</evidence>
<comment type="caution">
    <text evidence="16">The sequence shown here is derived from an EMBL/GenBank/DDBJ whole genome shotgun (WGS) entry which is preliminary data.</text>
</comment>
<feature type="binding site" evidence="11">
    <location>
        <begin position="28"/>
        <end position="35"/>
    </location>
    <ligand>
        <name>ATP</name>
        <dbReference type="ChEBI" id="CHEBI:30616"/>
    </ligand>
</feature>
<dbReference type="PROSITE" id="PS50967">
    <property type="entry name" value="HRDC"/>
    <property type="match status" value="1"/>
</dbReference>
<keyword evidence="17" id="KW-1185">Reference proteome</keyword>
<feature type="domain" description="UvrD-like helicase ATP-binding" evidence="14">
    <location>
        <begin position="7"/>
        <end position="281"/>
    </location>
</feature>
<keyword evidence="7" id="KW-0413">Isomerase</keyword>
<dbReference type="Proteomes" id="UP001560267">
    <property type="component" value="Unassembled WGS sequence"/>
</dbReference>
<dbReference type="PANTHER" id="PTHR11070:SF2">
    <property type="entry name" value="ATP-DEPENDENT DNA HELICASE SRS2"/>
    <property type="match status" value="1"/>
</dbReference>
<evidence type="ECO:0000256" key="1">
    <source>
        <dbReference type="ARBA" id="ARBA00009922"/>
    </source>
</evidence>
<dbReference type="Pfam" id="PF13361">
    <property type="entry name" value="UvrD_C"/>
    <property type="match status" value="2"/>
</dbReference>
<dbReference type="EC" id="5.6.2.4" evidence="9"/>
<evidence type="ECO:0000259" key="15">
    <source>
        <dbReference type="PROSITE" id="PS51217"/>
    </source>
</evidence>